<feature type="repeat" description="NHL" evidence="2">
    <location>
        <begin position="228"/>
        <end position="268"/>
    </location>
</feature>
<feature type="repeat" description="NHL" evidence="2">
    <location>
        <begin position="282"/>
        <end position="318"/>
    </location>
</feature>
<comment type="caution">
    <text evidence="3">The sequence shown here is derived from an EMBL/GenBank/DDBJ whole genome shotgun (WGS) entry which is preliminary data.</text>
</comment>
<dbReference type="InterPro" id="IPR050952">
    <property type="entry name" value="TRIM-NHL_E3_ligases"/>
</dbReference>
<dbReference type="PANTHER" id="PTHR24104">
    <property type="entry name" value="E3 UBIQUITIN-PROTEIN LIGASE NHLRC1-RELATED"/>
    <property type="match status" value="1"/>
</dbReference>
<dbReference type="InterPro" id="IPR001258">
    <property type="entry name" value="NHL_repeat"/>
</dbReference>
<gene>
    <name evidence="3" type="ORF">ACE1CA_12535</name>
</gene>
<protein>
    <submittedName>
        <fullName evidence="3">Phage tail protein</fullName>
    </submittedName>
</protein>
<accession>A0ABV4WJW6</accession>
<dbReference type="InterPro" id="IPR006521">
    <property type="entry name" value="Tail_protein_I"/>
</dbReference>
<evidence type="ECO:0000256" key="1">
    <source>
        <dbReference type="ARBA" id="ARBA00022737"/>
    </source>
</evidence>
<dbReference type="SUPFAM" id="SSF101898">
    <property type="entry name" value="NHL repeat"/>
    <property type="match status" value="1"/>
</dbReference>
<dbReference type="PROSITE" id="PS51125">
    <property type="entry name" value="NHL"/>
    <property type="match status" value="2"/>
</dbReference>
<dbReference type="Pfam" id="PF09684">
    <property type="entry name" value="Tail_P2_I"/>
    <property type="match status" value="1"/>
</dbReference>
<keyword evidence="1" id="KW-0677">Repeat</keyword>
<dbReference type="CDD" id="cd05819">
    <property type="entry name" value="NHL"/>
    <property type="match status" value="2"/>
</dbReference>
<keyword evidence="4" id="KW-1185">Reference proteome</keyword>
<dbReference type="Gene3D" id="2.40.10.500">
    <property type="match status" value="1"/>
</dbReference>
<dbReference type="Pfam" id="PF01436">
    <property type="entry name" value="NHL"/>
    <property type="match status" value="3"/>
</dbReference>
<reference evidence="3 4" key="1">
    <citation type="submission" date="2024-09" db="EMBL/GenBank/DDBJ databases">
        <title>Floridaenema gen nov. (Aerosakkonemataceae, Aerosakkonematales ord. nov., Cyanobacteria) from benthic tropical and subtropical fresh waters, with the description of four new species.</title>
        <authorList>
            <person name="Moretto J.A."/>
            <person name="Berthold D.E."/>
            <person name="Lefler F.W."/>
            <person name="Huang I.-S."/>
            <person name="Laughinghouse H. IV."/>
        </authorList>
    </citation>
    <scope>NUCLEOTIDE SEQUENCE [LARGE SCALE GENOMIC DNA]</scope>
    <source>
        <strain evidence="3 4">BLCC-F167</strain>
    </source>
</reference>
<dbReference type="RefSeq" id="WP_413277764.1">
    <property type="nucleotide sequence ID" value="NZ_JBHFNT010000106.1"/>
</dbReference>
<dbReference type="EMBL" id="JBHFNT010000106">
    <property type="protein sequence ID" value="MFB2835350.1"/>
    <property type="molecule type" value="Genomic_DNA"/>
</dbReference>
<dbReference type="PANTHER" id="PTHR24104:SF25">
    <property type="entry name" value="PROTEIN LIN-41"/>
    <property type="match status" value="1"/>
</dbReference>
<dbReference type="Proteomes" id="UP001576780">
    <property type="component" value="Unassembled WGS sequence"/>
</dbReference>
<evidence type="ECO:0000256" key="2">
    <source>
        <dbReference type="PROSITE-ProRule" id="PRU00504"/>
    </source>
</evidence>
<name>A0ABV4WJW6_9CYAN</name>
<evidence type="ECO:0000313" key="4">
    <source>
        <dbReference type="Proteomes" id="UP001576780"/>
    </source>
</evidence>
<dbReference type="Gene3D" id="2.120.10.30">
    <property type="entry name" value="TolB, C-terminal domain"/>
    <property type="match status" value="2"/>
</dbReference>
<dbReference type="NCBIfam" id="TIGR02242">
    <property type="entry name" value="tail_TIGR02242"/>
    <property type="match status" value="1"/>
</dbReference>
<dbReference type="InterPro" id="IPR011748">
    <property type="entry name" value="Unchr_phage_tail-like"/>
</dbReference>
<sequence length="912" mass="102342">MASSLPTYFLLDSQQGRNAEEGWRVQTLTNMKVTAEGLQLAPLPGLPKPLNDAAGTFSGLSNPTGVAVDNEGIIYIADAQQHRIFRLIRRDELQVWATYFQVKTGLFASDRFVYIPAVTRLERWQPSRETVPKDFADVEVISESVWNQHQAEKLIRCYIETVGAKHLGNNLSVKPKSLYPNASPCQSLKTLDDLEEQEVMLKSWEAPYPLHLPGGTLCKSSIDILPGLGGLGNAPRQFNTPRGLAISHTGNLYVADSQNHRIQVFSLSNLSLRKIWGKKEAGSAPGEFNEPWDVVVDAQEMVYIADKNNHRVQKVNPRSGSFTLIDGTRLNAHVFQVLYGSERRERFVFIPTQKRLERWAASLGRDPLTLDEVTLVSDAVSSLDVARFMVLEILNAKGSTDILVEWERDYPLAFETPFVHPIHLAVDQENRLYVVDEEKDFVTVLDCQGRVLEKINYPAEFSGTGSSPAIAIDTQGKLIIALKTGLHRIDFQKSGISEGCINTWKGSCNGIALDISGELIAIGENGVAQLSPSKGFEKEGMYVSSCLDSAIERCQWHKIVLETDSIPTGTSFKVWTYASDYERSPAEIAALSTADWQTGQVNGNDFLILSPPGRFLWLKIEMVSNKTETPTLKRLKIHFPRITYLQYLPAVYQADPISKDFLERFLSIFETVLGSVENKIDFIVRYFDPNGVPDRAFLEWLAAWVDMSFYSSWSLETSRRLLRHAPELYRLRGTPKGLKRWLSLAFGVEAEILEHFCLRQGEYLNQQLVLGERSHLWGNSLLDRSSLGDTHLGELLLEKTAPTVNRLSDTAHRFTVFIPATQLRPPERERQIRALIDAEKPGHTQYRLNSVEPRLRVGVQSRLGMDTLVGTYPRLVLNYCATLGSDTILSRASPNTSLPVNSHRLGINFVVS</sequence>
<organism evidence="3 4">
    <name type="scientific">Floridaenema evergladense BLCC-F167</name>
    <dbReference type="NCBI Taxonomy" id="3153639"/>
    <lineage>
        <taxon>Bacteria</taxon>
        <taxon>Bacillati</taxon>
        <taxon>Cyanobacteriota</taxon>
        <taxon>Cyanophyceae</taxon>
        <taxon>Oscillatoriophycideae</taxon>
        <taxon>Aerosakkonematales</taxon>
        <taxon>Aerosakkonemataceae</taxon>
        <taxon>Floridanema</taxon>
        <taxon>Floridanema evergladense</taxon>
    </lineage>
</organism>
<evidence type="ECO:0000313" key="3">
    <source>
        <dbReference type="EMBL" id="MFB2835350.1"/>
    </source>
</evidence>
<proteinExistence type="predicted"/>
<dbReference type="InterPro" id="IPR011042">
    <property type="entry name" value="6-blade_b-propeller_TolB-like"/>
</dbReference>